<keyword evidence="1" id="KW-0472">Membrane</keyword>
<gene>
    <name evidence="4" type="ORF">NWFMUON74_06900</name>
</gene>
<feature type="transmembrane region" description="Helical" evidence="1">
    <location>
        <begin position="135"/>
        <end position="162"/>
    </location>
</feature>
<organism evidence="4 5">
    <name type="scientific">Nocardia wallacei</name>
    <dbReference type="NCBI Taxonomy" id="480035"/>
    <lineage>
        <taxon>Bacteria</taxon>
        <taxon>Bacillati</taxon>
        <taxon>Actinomycetota</taxon>
        <taxon>Actinomycetes</taxon>
        <taxon>Mycobacteriales</taxon>
        <taxon>Nocardiaceae</taxon>
        <taxon>Nocardia</taxon>
    </lineage>
</organism>
<keyword evidence="2" id="KW-0732">Signal</keyword>
<reference evidence="4 5" key="1">
    <citation type="submission" date="2020-08" db="EMBL/GenBank/DDBJ databases">
        <title>Genome Sequencing of Nocardia wallacei strain FMUON74 and assembly.</title>
        <authorList>
            <person name="Toyokawa M."/>
            <person name="Uesaka K."/>
        </authorList>
    </citation>
    <scope>NUCLEOTIDE SEQUENCE [LARGE SCALE GENOMIC DNA]</scope>
    <source>
        <strain evidence="4 5">FMUON74</strain>
    </source>
</reference>
<feature type="domain" description="DUF8020" evidence="3">
    <location>
        <begin position="32"/>
        <end position="104"/>
    </location>
</feature>
<dbReference type="EMBL" id="AP023396">
    <property type="protein sequence ID" value="BCK52918.1"/>
    <property type="molecule type" value="Genomic_DNA"/>
</dbReference>
<feature type="transmembrane region" description="Helical" evidence="1">
    <location>
        <begin position="169"/>
        <end position="194"/>
    </location>
</feature>
<dbReference type="GeneID" id="80345314"/>
<dbReference type="Proteomes" id="UP000516173">
    <property type="component" value="Chromosome"/>
</dbReference>
<feature type="signal peptide" evidence="2">
    <location>
        <begin position="1"/>
        <end position="26"/>
    </location>
</feature>
<name>A0A7G1KCM5_9NOCA</name>
<evidence type="ECO:0000259" key="3">
    <source>
        <dbReference type="Pfam" id="PF26059"/>
    </source>
</evidence>
<keyword evidence="1" id="KW-0812">Transmembrane</keyword>
<dbReference type="Pfam" id="PF26059">
    <property type="entry name" value="DUF8020"/>
    <property type="match status" value="1"/>
</dbReference>
<accession>A0A7G1KCM5</accession>
<evidence type="ECO:0000256" key="1">
    <source>
        <dbReference type="SAM" id="Phobius"/>
    </source>
</evidence>
<keyword evidence="5" id="KW-1185">Reference proteome</keyword>
<proteinExistence type="predicted"/>
<evidence type="ECO:0000313" key="5">
    <source>
        <dbReference type="Proteomes" id="UP000516173"/>
    </source>
</evidence>
<dbReference type="KEGG" id="nwl:NWFMUON74_06900"/>
<feature type="chain" id="PRO_5028876475" description="DUF8020 domain-containing protein" evidence="2">
    <location>
        <begin position="27"/>
        <end position="215"/>
    </location>
</feature>
<dbReference type="AlphaFoldDB" id="A0A7G1KCM5"/>
<dbReference type="RefSeq" id="WP_187686549.1">
    <property type="nucleotide sequence ID" value="NZ_AP023396.1"/>
</dbReference>
<protein>
    <recommendedName>
        <fullName evidence="3">DUF8020 domain-containing protein</fullName>
    </recommendedName>
</protein>
<sequence length="215" mass="21681">MKLRKFTAAALPVVVGVAVGAGTVHASPATPDVRYETTLVGNTVQTTLHGGFFEVSSDERTVDVKSADGNTLVTLPLSIRQDGLEYPLPHAVRSEGRVLELTAVKNAAAARPAPATPVASLMENQLAMQSFGSQFGIATAVGGFIGTALGALAGLVFGLAVLPLEPATILTGAAIGGIIGTVVAGGPTLIIAGIDLLSTLSAPPGTTKWMDATGR</sequence>
<dbReference type="InterPro" id="IPR058333">
    <property type="entry name" value="DUF8020"/>
</dbReference>
<evidence type="ECO:0000313" key="4">
    <source>
        <dbReference type="EMBL" id="BCK52918.1"/>
    </source>
</evidence>
<keyword evidence="1" id="KW-1133">Transmembrane helix</keyword>
<evidence type="ECO:0000256" key="2">
    <source>
        <dbReference type="SAM" id="SignalP"/>
    </source>
</evidence>